<evidence type="ECO:0000313" key="2">
    <source>
        <dbReference type="EMBL" id="SFN26750.1"/>
    </source>
</evidence>
<keyword evidence="3" id="KW-1185">Reference proteome</keyword>
<protein>
    <submittedName>
        <fullName evidence="2">Uncharacterized protein</fullName>
    </submittedName>
</protein>
<dbReference type="EMBL" id="FOUY01000011">
    <property type="protein sequence ID" value="SFN26750.1"/>
    <property type="molecule type" value="Genomic_DNA"/>
</dbReference>
<feature type="region of interest" description="Disordered" evidence="1">
    <location>
        <begin position="1"/>
        <end position="38"/>
    </location>
</feature>
<proteinExistence type="predicted"/>
<dbReference type="RefSeq" id="WP_093342185.1">
    <property type="nucleotide sequence ID" value="NZ_FOUY01000011.1"/>
</dbReference>
<name>A0A1I4XN51_PSUAM</name>
<reference evidence="2 3" key="1">
    <citation type="submission" date="2016-10" db="EMBL/GenBank/DDBJ databases">
        <authorList>
            <person name="de Groot N.N."/>
        </authorList>
    </citation>
    <scope>NUCLEOTIDE SEQUENCE [LARGE SCALE GENOMIC DNA]</scope>
    <source>
        <strain evidence="2 3">CGMCC 4.1877</strain>
    </source>
</reference>
<sequence>MAVEAAVGAAESVTAAVEAADAAPEQAREYAEQQSASSVEVAQRNALRACREQTGMTTAQCRADAAAGNAS</sequence>
<gene>
    <name evidence="2" type="ORF">SAMN05216207_1011127</name>
</gene>
<dbReference type="AlphaFoldDB" id="A0A1I4XN51"/>
<evidence type="ECO:0000256" key="1">
    <source>
        <dbReference type="SAM" id="MobiDB-lite"/>
    </source>
</evidence>
<dbReference type="Proteomes" id="UP000199614">
    <property type="component" value="Unassembled WGS sequence"/>
</dbReference>
<organism evidence="2 3">
    <name type="scientific">Pseudonocardia ammonioxydans</name>
    <dbReference type="NCBI Taxonomy" id="260086"/>
    <lineage>
        <taxon>Bacteria</taxon>
        <taxon>Bacillati</taxon>
        <taxon>Actinomycetota</taxon>
        <taxon>Actinomycetes</taxon>
        <taxon>Pseudonocardiales</taxon>
        <taxon>Pseudonocardiaceae</taxon>
        <taxon>Pseudonocardia</taxon>
    </lineage>
</organism>
<evidence type="ECO:0000313" key="3">
    <source>
        <dbReference type="Proteomes" id="UP000199614"/>
    </source>
</evidence>
<feature type="compositionally biased region" description="Low complexity" evidence="1">
    <location>
        <begin position="1"/>
        <end position="25"/>
    </location>
</feature>
<accession>A0A1I4XN51</accession>